<proteinExistence type="predicted"/>
<sequence>MPDIQVIQPTELSATDFVFKDDKWNLARPYLDGQADNALDVGAEGGLVLPESKLKRYRIIPDGAESRLNFYEYYGDVFDQATATLLDSVDIATISVEVDDFEINDTVILFKDVQTGKQITFDTALPIYEVLYRNSTSMQIQGNGKNSELVVDLIVDPDIGNLLKVTASGVIVSSDDIISIFNGKIDESLGIQNDVDNSVLKVTLGEAEKTVGTSRLVNSAGVVLGYVLT</sequence>
<dbReference type="Proteomes" id="UP001160116">
    <property type="component" value="Unassembled WGS sequence"/>
</dbReference>
<dbReference type="EMBL" id="JAOCCL010000018">
    <property type="protein sequence ID" value="MDH0826571.1"/>
    <property type="molecule type" value="Genomic_DNA"/>
</dbReference>
<dbReference type="RefSeq" id="WP_279678983.1">
    <property type="nucleotide sequence ID" value="NZ_JAOCCL010000018.1"/>
</dbReference>
<organism evidence="1 2">
    <name type="scientific">Acinetobacter johnsonii</name>
    <dbReference type="NCBI Taxonomy" id="40214"/>
    <lineage>
        <taxon>Bacteria</taxon>
        <taxon>Pseudomonadati</taxon>
        <taxon>Pseudomonadota</taxon>
        <taxon>Gammaproteobacteria</taxon>
        <taxon>Moraxellales</taxon>
        <taxon>Moraxellaceae</taxon>
        <taxon>Acinetobacter</taxon>
    </lineage>
</organism>
<evidence type="ECO:0000313" key="1">
    <source>
        <dbReference type="EMBL" id="MDH0826571.1"/>
    </source>
</evidence>
<gene>
    <name evidence="1" type="ORF">N5C97_08665</name>
</gene>
<accession>A0AA42MAX7</accession>
<reference evidence="1" key="1">
    <citation type="submission" date="2022-09" db="EMBL/GenBank/DDBJ databases">
        <title>Intensive care unit water sources are persistently colonized with multi-drug resistant bacteria and are the site of extensive horizontal gene transfer of antibiotic resistance genes.</title>
        <authorList>
            <person name="Diorio-Toth L."/>
        </authorList>
    </citation>
    <scope>NUCLEOTIDE SEQUENCE</scope>
    <source>
        <strain evidence="1">GD03885</strain>
    </source>
</reference>
<evidence type="ECO:0000313" key="2">
    <source>
        <dbReference type="Proteomes" id="UP001160116"/>
    </source>
</evidence>
<comment type="caution">
    <text evidence="1">The sequence shown here is derived from an EMBL/GenBank/DDBJ whole genome shotgun (WGS) entry which is preliminary data.</text>
</comment>
<protein>
    <submittedName>
        <fullName evidence="1">Uncharacterized protein</fullName>
    </submittedName>
</protein>
<name>A0AA42MAX7_ACIJO</name>
<dbReference type="AlphaFoldDB" id="A0AA42MAX7"/>